<evidence type="ECO:0000313" key="8">
    <source>
        <dbReference type="Proteomes" id="UP000019140"/>
    </source>
</evidence>
<dbReference type="PANTHER" id="PTHR30469:SF38">
    <property type="entry name" value="HLYD FAMILY SECRETION PROTEIN"/>
    <property type="match status" value="1"/>
</dbReference>
<evidence type="ECO:0008006" key="9">
    <source>
        <dbReference type="Google" id="ProtNLM"/>
    </source>
</evidence>
<evidence type="ECO:0000256" key="3">
    <source>
        <dbReference type="SAM" id="SignalP"/>
    </source>
</evidence>
<dbReference type="HOGENOM" id="CLU_018816_1_2_7"/>
<comment type="caution">
    <text evidence="7">The sequence shown here is derived from an EMBL/GenBank/DDBJ whole genome shotgun (WGS) entry which is preliminary data.</text>
</comment>
<evidence type="ECO:0000256" key="2">
    <source>
        <dbReference type="SAM" id="Coils"/>
    </source>
</evidence>
<dbReference type="Gene3D" id="2.40.50.100">
    <property type="match status" value="1"/>
</dbReference>
<dbReference type="FunFam" id="2.40.30.170:FF:000010">
    <property type="entry name" value="Efflux RND transporter periplasmic adaptor subunit"/>
    <property type="match status" value="1"/>
</dbReference>
<organism evidence="7 8">
    <name type="scientific">Candidatus Entotheonella gemina</name>
    <dbReference type="NCBI Taxonomy" id="1429439"/>
    <lineage>
        <taxon>Bacteria</taxon>
        <taxon>Pseudomonadati</taxon>
        <taxon>Nitrospinota/Tectimicrobiota group</taxon>
        <taxon>Candidatus Tectimicrobiota</taxon>
        <taxon>Candidatus Entotheonellia</taxon>
        <taxon>Candidatus Entotheonellales</taxon>
        <taxon>Candidatus Entotheonellaceae</taxon>
        <taxon>Candidatus Entotheonella</taxon>
    </lineage>
</organism>
<dbReference type="InterPro" id="IPR058637">
    <property type="entry name" value="YknX-like_C"/>
</dbReference>
<evidence type="ECO:0000259" key="5">
    <source>
        <dbReference type="Pfam" id="PF25973"/>
    </source>
</evidence>
<dbReference type="NCBIfam" id="TIGR01730">
    <property type="entry name" value="RND_mfp"/>
    <property type="match status" value="1"/>
</dbReference>
<dbReference type="Pfam" id="PF25973">
    <property type="entry name" value="BSH_CzcB"/>
    <property type="match status" value="1"/>
</dbReference>
<sequence length="430" mass="47120">MMTLNRTCFRWFGLIVVLMSGSLGCEAPTPATRQVQVKVAAGTAQAQTAEAKPAPQPDAIPVRVATVTRQPMATYLQGTATLESVAQIDVLAKTAGLVLQVAVEEGDHVTRGQVVATLDDREARLALDRARIELAEAELAYRSLVHLDQEEAALELNRMELAEAEAAEKYRRAMTMQQRGLASQRDVQEAKTQRDMAKVAVAQARVRLKYKTIDDARFRYERAQTDRQEAELRLQYTTVTAPVSGVVSALPMVPGQYVRDNEILMTLVDTQRLVARTFLPEKLSGRLKPGQPAYVRVEALPDRRIPARVRLISPVVDAQSGTFKVTVALPQPPPELKPGMFATIFMTVSQEAQALVIPKRALTLDRAEPTVYRLQDGRAQLAALTLGESDGDRVAVQSGLAEGDRVVVVGQDKLLDGALVRVVDELPVMQ</sequence>
<dbReference type="InterPro" id="IPR006143">
    <property type="entry name" value="RND_pump_MFP"/>
</dbReference>
<evidence type="ECO:0000259" key="6">
    <source>
        <dbReference type="Pfam" id="PF25989"/>
    </source>
</evidence>
<evidence type="ECO:0000313" key="7">
    <source>
        <dbReference type="EMBL" id="ETX04518.1"/>
    </source>
</evidence>
<protein>
    <recommendedName>
        <fullName evidence="9">RND efflux pump membrane fusion protein barrel-sandwich domain-containing protein</fullName>
    </recommendedName>
</protein>
<dbReference type="SUPFAM" id="SSF111369">
    <property type="entry name" value="HlyD-like secretion proteins"/>
    <property type="match status" value="2"/>
</dbReference>
<feature type="chain" id="PRO_5004846226" description="RND efflux pump membrane fusion protein barrel-sandwich domain-containing protein" evidence="3">
    <location>
        <begin position="28"/>
        <end position="430"/>
    </location>
</feature>
<dbReference type="Pfam" id="PF25954">
    <property type="entry name" value="Beta-barrel_RND_2"/>
    <property type="match status" value="1"/>
</dbReference>
<feature type="signal peptide" evidence="3">
    <location>
        <begin position="1"/>
        <end position="27"/>
    </location>
</feature>
<feature type="domain" description="CzcB-like barrel-sandwich hybrid" evidence="5">
    <location>
        <begin position="89"/>
        <end position="269"/>
    </location>
</feature>
<feature type="coiled-coil region" evidence="2">
    <location>
        <begin position="127"/>
        <end position="167"/>
    </location>
</feature>
<dbReference type="InterPro" id="IPR058792">
    <property type="entry name" value="Beta-barrel_RND_2"/>
</dbReference>
<dbReference type="PANTHER" id="PTHR30469">
    <property type="entry name" value="MULTIDRUG RESISTANCE PROTEIN MDTA"/>
    <property type="match status" value="1"/>
</dbReference>
<dbReference type="Gene3D" id="2.40.30.170">
    <property type="match status" value="1"/>
</dbReference>
<dbReference type="AlphaFoldDB" id="W4M2X0"/>
<comment type="similarity">
    <text evidence="1">Belongs to the membrane fusion protein (MFP) (TC 8.A.1) family.</text>
</comment>
<dbReference type="GO" id="GO:1990281">
    <property type="term" value="C:efflux pump complex"/>
    <property type="evidence" value="ECO:0007669"/>
    <property type="project" value="TreeGrafter"/>
</dbReference>
<accession>W4M2X0</accession>
<dbReference type="Gene3D" id="2.40.420.20">
    <property type="match status" value="1"/>
</dbReference>
<reference evidence="7 8" key="1">
    <citation type="journal article" date="2014" name="Nature">
        <title>An environmental bacterial taxon with a large and distinct metabolic repertoire.</title>
        <authorList>
            <person name="Wilson M.C."/>
            <person name="Mori T."/>
            <person name="Ruckert C."/>
            <person name="Uria A.R."/>
            <person name="Helf M.J."/>
            <person name="Takada K."/>
            <person name="Gernert C."/>
            <person name="Steffens U.A."/>
            <person name="Heycke N."/>
            <person name="Schmitt S."/>
            <person name="Rinke C."/>
            <person name="Helfrich E.J."/>
            <person name="Brachmann A.O."/>
            <person name="Gurgui C."/>
            <person name="Wakimoto T."/>
            <person name="Kracht M."/>
            <person name="Crusemann M."/>
            <person name="Hentschel U."/>
            <person name="Abe I."/>
            <person name="Matsunaga S."/>
            <person name="Kalinowski J."/>
            <person name="Takeyama H."/>
            <person name="Piel J."/>
        </authorList>
    </citation>
    <scope>NUCLEOTIDE SEQUENCE [LARGE SCALE GENOMIC DNA]</scope>
    <source>
        <strain evidence="8">TSY2</strain>
    </source>
</reference>
<proteinExistence type="inferred from homology"/>
<keyword evidence="3" id="KW-0732">Signal</keyword>
<dbReference type="GO" id="GO:0015562">
    <property type="term" value="F:efflux transmembrane transporter activity"/>
    <property type="evidence" value="ECO:0007669"/>
    <property type="project" value="TreeGrafter"/>
</dbReference>
<gene>
    <name evidence="7" type="ORF">ETSY2_28315</name>
</gene>
<feature type="domain" description="YknX-like C-terminal permuted SH3-like" evidence="6">
    <location>
        <begin position="354"/>
        <end position="422"/>
    </location>
</feature>
<name>W4M2X0_9BACT</name>
<dbReference type="InterPro" id="IPR058647">
    <property type="entry name" value="BSH_CzcB-like"/>
</dbReference>
<evidence type="ECO:0000259" key="4">
    <source>
        <dbReference type="Pfam" id="PF25954"/>
    </source>
</evidence>
<dbReference type="EMBL" id="AZHX01001200">
    <property type="protein sequence ID" value="ETX04518.1"/>
    <property type="molecule type" value="Genomic_DNA"/>
</dbReference>
<dbReference type="Pfam" id="PF25989">
    <property type="entry name" value="YknX_C"/>
    <property type="match status" value="1"/>
</dbReference>
<feature type="domain" description="CusB-like beta-barrel" evidence="4">
    <location>
        <begin position="279"/>
        <end position="345"/>
    </location>
</feature>
<dbReference type="Proteomes" id="UP000019140">
    <property type="component" value="Unassembled WGS sequence"/>
</dbReference>
<keyword evidence="8" id="KW-1185">Reference proteome</keyword>
<keyword evidence="2" id="KW-0175">Coiled coil</keyword>
<dbReference type="PROSITE" id="PS51257">
    <property type="entry name" value="PROKAR_LIPOPROTEIN"/>
    <property type="match status" value="1"/>
</dbReference>
<evidence type="ECO:0000256" key="1">
    <source>
        <dbReference type="ARBA" id="ARBA00009477"/>
    </source>
</evidence>